<evidence type="ECO:0000256" key="1">
    <source>
        <dbReference type="SAM" id="MobiDB-lite"/>
    </source>
</evidence>
<protein>
    <recommendedName>
        <fullName evidence="2">TRF2/HOY1 PH-like domain-containing protein</fullName>
    </recommendedName>
</protein>
<dbReference type="InterPro" id="IPR057939">
    <property type="entry name" value="TRF2_HOY1_PH"/>
</dbReference>
<reference evidence="3 4" key="1">
    <citation type="submission" date="2022-03" db="EMBL/GenBank/DDBJ databases">
        <authorList>
            <person name="Macdonald S."/>
            <person name="Ahmed S."/>
            <person name="Newling K."/>
        </authorList>
    </citation>
    <scope>NUCLEOTIDE SEQUENCE [LARGE SCALE GENOMIC DNA]</scope>
</reference>
<accession>A0ABC8IYU9</accession>
<evidence type="ECO:0000313" key="3">
    <source>
        <dbReference type="EMBL" id="CAH8301820.1"/>
    </source>
</evidence>
<evidence type="ECO:0000313" key="4">
    <source>
        <dbReference type="Proteomes" id="UP001642260"/>
    </source>
</evidence>
<proteinExistence type="predicted"/>
<feature type="compositionally biased region" description="Basic and acidic residues" evidence="1">
    <location>
        <begin position="53"/>
        <end position="66"/>
    </location>
</feature>
<dbReference type="PANTHER" id="PTHR33494:SF5">
    <property type="entry name" value="F10A16.6 PROTEIN"/>
    <property type="match status" value="1"/>
</dbReference>
<gene>
    <name evidence="3" type="ORF">ERUC_LOCUS3059</name>
</gene>
<dbReference type="PANTHER" id="PTHR33494">
    <property type="entry name" value="OS02G0793800 PROTEIN"/>
    <property type="match status" value="1"/>
</dbReference>
<organism evidence="3 4">
    <name type="scientific">Eruca vesicaria subsp. sativa</name>
    <name type="common">Garden rocket</name>
    <name type="synonym">Eruca sativa</name>
    <dbReference type="NCBI Taxonomy" id="29727"/>
    <lineage>
        <taxon>Eukaryota</taxon>
        <taxon>Viridiplantae</taxon>
        <taxon>Streptophyta</taxon>
        <taxon>Embryophyta</taxon>
        <taxon>Tracheophyta</taxon>
        <taxon>Spermatophyta</taxon>
        <taxon>Magnoliopsida</taxon>
        <taxon>eudicotyledons</taxon>
        <taxon>Gunneridae</taxon>
        <taxon>Pentapetalae</taxon>
        <taxon>rosids</taxon>
        <taxon>malvids</taxon>
        <taxon>Brassicales</taxon>
        <taxon>Brassicaceae</taxon>
        <taxon>Brassiceae</taxon>
        <taxon>Eruca</taxon>
    </lineage>
</organism>
<feature type="compositionally biased region" description="Polar residues" evidence="1">
    <location>
        <begin position="68"/>
        <end position="80"/>
    </location>
</feature>
<dbReference type="AlphaFoldDB" id="A0ABC8IYU9"/>
<comment type="caution">
    <text evidence="3">The sequence shown here is derived from an EMBL/GenBank/DDBJ whole genome shotgun (WGS) entry which is preliminary data.</text>
</comment>
<feature type="region of interest" description="Disordered" evidence="1">
    <location>
        <begin position="35"/>
        <end position="86"/>
    </location>
</feature>
<keyword evidence="4" id="KW-1185">Reference proteome</keyword>
<dbReference type="Pfam" id="PF24818">
    <property type="entry name" value="PH_TRF2_HOY1"/>
    <property type="match status" value="2"/>
</dbReference>
<dbReference type="EMBL" id="CAKOAT010055933">
    <property type="protein sequence ID" value="CAH8301820.1"/>
    <property type="molecule type" value="Genomic_DNA"/>
</dbReference>
<feature type="domain" description="TRF2/HOY1 PH-like" evidence="2">
    <location>
        <begin position="133"/>
        <end position="240"/>
    </location>
</feature>
<dbReference type="Proteomes" id="UP001642260">
    <property type="component" value="Unassembled WGS sequence"/>
</dbReference>
<sequence>MVDPNGADPTLTGLENKRVIYNHEARQNQNYVTNTFATERARDPEKNTNSTMADHHKNLKRSREELEASNNGRSSQNKITGSLDEEVKNPSLNLALATTPEYIKQIESPQQQQEQRQRHDSNTTPSRKTKALHFPISKITIGEWTREAVYGHDLKAKIYFGRKKIMWECLQDEVTRKIEMQWCDVLSLRTLCHRHDNTGIILVELRKPPTFWIETNVQAGKPTQWQQLDQDFTLNHSASRNRFFCFFFDFLMKVIPKSHMTCYNRIHELDFAPGVMQENMTKLLSSDSYWSELFKVHFPTSEHLYFDDEKQNPMSFPISKITIGEWTCDAVNEQDLQAKIYFERRQIMWEGLEDVTTTETTRKMHWKIEMQWCDVLSLTPSYHAQTGILKVELRVPPTFFIKRETSPRSGRTTQWQQLDQDFTLNHSASRNRIHTLYFAPGVLQENMKKLVSGDRFWSELVKVHFPTLEHRYFDDIGYGNSKNNVTATQFHGNHESSNND</sequence>
<evidence type="ECO:0000259" key="2">
    <source>
        <dbReference type="Pfam" id="PF24818"/>
    </source>
</evidence>
<feature type="domain" description="TRF2/HOY1 PH-like" evidence="2">
    <location>
        <begin position="316"/>
        <end position="444"/>
    </location>
</feature>
<feature type="region of interest" description="Disordered" evidence="1">
    <location>
        <begin position="107"/>
        <end position="128"/>
    </location>
</feature>
<name>A0ABC8IYU9_ERUVS</name>